<proteinExistence type="predicted"/>
<reference evidence="2 3" key="1">
    <citation type="submission" date="2019-10" db="EMBL/GenBank/DDBJ databases">
        <title>A soil myxobacterium in the family Polyangiaceae.</title>
        <authorList>
            <person name="Li Y."/>
            <person name="Wang J."/>
        </authorList>
    </citation>
    <scope>NUCLEOTIDE SEQUENCE [LARGE SCALE GENOMIC DNA]</scope>
    <source>
        <strain evidence="2 3">DSM 14734</strain>
    </source>
</reference>
<keyword evidence="3" id="KW-1185">Reference proteome</keyword>
<dbReference type="OrthoDB" id="127554at2"/>
<evidence type="ECO:0000259" key="1">
    <source>
        <dbReference type="Pfam" id="PF13304"/>
    </source>
</evidence>
<accession>A0A6N7PVY8</accession>
<dbReference type="InterPro" id="IPR027417">
    <property type="entry name" value="P-loop_NTPase"/>
</dbReference>
<dbReference type="PIRSF" id="PIRSF029347">
    <property type="entry name" value="RecF"/>
    <property type="match status" value="1"/>
</dbReference>
<dbReference type="PANTHER" id="PTHR43581">
    <property type="entry name" value="ATP/GTP PHOSPHATASE"/>
    <property type="match status" value="1"/>
</dbReference>
<dbReference type="InterPro" id="IPR014555">
    <property type="entry name" value="RecF-like"/>
</dbReference>
<dbReference type="AlphaFoldDB" id="A0A6N7PVY8"/>
<dbReference type="Pfam" id="PF13304">
    <property type="entry name" value="AAA_21"/>
    <property type="match status" value="1"/>
</dbReference>
<comment type="caution">
    <text evidence="2">The sequence shown here is derived from an EMBL/GenBank/DDBJ whole genome shotgun (WGS) entry which is preliminary data.</text>
</comment>
<sequence length="420" mass="48137">MLQLMLHRFSAKRYRHLDADDLELGRLNLLIGPNNAGKSTFIKTIRFAADVLVPREGSSAFLAALDAQGRGELLDRQCQPPGEIELAWTLSSTPEAKKLTYELGFKVARSEDFPGGFYITKERLAYAEPAEGHNKPFWFFDRNRKDPERVSFSVKDAARSPKTLELEVSSRDTVLQQHEELLRHPNFYADFYPTFDRVTRDVRDYFKGFREYASAEIYPDAVIEGSSRDISVTMLDRRGVQLANVLRHVDEAVGLGEYNRHLAQLMADLREVKVVSVGDTKHSLRLDFLDGRRFKLGEMSHGTIKAMILAHLVTSPVQMRLLSLDEPELNLHPAWLRVLGRWLLECKSADQIFISTHSPDLLDVFTEAFREREVALFVFNWPRRGVQRVEPQELDTFFQEGWELGDLYRVGEPKLGGWPA</sequence>
<dbReference type="Proteomes" id="UP000440224">
    <property type="component" value="Unassembled WGS sequence"/>
</dbReference>
<dbReference type="GO" id="GO:0005524">
    <property type="term" value="F:ATP binding"/>
    <property type="evidence" value="ECO:0007669"/>
    <property type="project" value="InterPro"/>
</dbReference>
<protein>
    <submittedName>
        <fullName evidence="2">AAA family ATPase</fullName>
    </submittedName>
</protein>
<dbReference type="InterPro" id="IPR051396">
    <property type="entry name" value="Bact_Antivir_Def_Nuclease"/>
</dbReference>
<dbReference type="EMBL" id="WJIE01000005">
    <property type="protein sequence ID" value="MRG94244.1"/>
    <property type="molecule type" value="Genomic_DNA"/>
</dbReference>
<gene>
    <name evidence="2" type="ORF">GF068_20295</name>
</gene>
<dbReference type="SUPFAM" id="SSF52540">
    <property type="entry name" value="P-loop containing nucleoside triphosphate hydrolases"/>
    <property type="match status" value="1"/>
</dbReference>
<dbReference type="Gene3D" id="3.40.50.300">
    <property type="entry name" value="P-loop containing nucleotide triphosphate hydrolases"/>
    <property type="match status" value="1"/>
</dbReference>
<dbReference type="PANTHER" id="PTHR43581:SF4">
    <property type="entry name" value="ATP_GTP PHOSPHATASE"/>
    <property type="match status" value="1"/>
</dbReference>
<evidence type="ECO:0000313" key="2">
    <source>
        <dbReference type="EMBL" id="MRG94244.1"/>
    </source>
</evidence>
<organism evidence="2 3">
    <name type="scientific">Polyangium spumosum</name>
    <dbReference type="NCBI Taxonomy" id="889282"/>
    <lineage>
        <taxon>Bacteria</taxon>
        <taxon>Pseudomonadati</taxon>
        <taxon>Myxococcota</taxon>
        <taxon>Polyangia</taxon>
        <taxon>Polyangiales</taxon>
        <taxon>Polyangiaceae</taxon>
        <taxon>Polyangium</taxon>
    </lineage>
</organism>
<dbReference type="InterPro" id="IPR003959">
    <property type="entry name" value="ATPase_AAA_core"/>
</dbReference>
<name>A0A6N7PVY8_9BACT</name>
<dbReference type="GO" id="GO:0016887">
    <property type="term" value="F:ATP hydrolysis activity"/>
    <property type="evidence" value="ECO:0007669"/>
    <property type="project" value="InterPro"/>
</dbReference>
<evidence type="ECO:0000313" key="3">
    <source>
        <dbReference type="Proteomes" id="UP000440224"/>
    </source>
</evidence>
<feature type="domain" description="ATPase AAA-type core" evidence="1">
    <location>
        <begin position="27"/>
        <end position="363"/>
    </location>
</feature>